<proteinExistence type="inferred from homology"/>
<dbReference type="GO" id="GO:0031177">
    <property type="term" value="F:phosphopantetheine binding"/>
    <property type="evidence" value="ECO:0007669"/>
    <property type="project" value="InterPro"/>
</dbReference>
<dbReference type="Pfam" id="PF00501">
    <property type="entry name" value="AMP-binding"/>
    <property type="match status" value="1"/>
</dbReference>
<evidence type="ECO:0000313" key="8">
    <source>
        <dbReference type="Proteomes" id="UP000012179"/>
    </source>
</evidence>
<feature type="domain" description="Carrier" evidence="6">
    <location>
        <begin position="18"/>
        <end position="95"/>
    </location>
</feature>
<evidence type="ECO:0000256" key="1">
    <source>
        <dbReference type="ARBA" id="ARBA00006432"/>
    </source>
</evidence>
<dbReference type="InterPro" id="IPR040097">
    <property type="entry name" value="FAAL/FAAC"/>
</dbReference>
<dbReference type="RefSeq" id="WP_004180220.1">
    <property type="nucleotide sequence ID" value="NZ_CP021106.3"/>
</dbReference>
<feature type="transmembrane region" description="Helical" evidence="5">
    <location>
        <begin position="703"/>
        <end position="727"/>
    </location>
</feature>
<evidence type="ECO:0000256" key="5">
    <source>
        <dbReference type="SAM" id="Phobius"/>
    </source>
</evidence>
<accession>A0A1W6SKM1</accession>
<name>A0A1W6SKM1_9PROT</name>
<dbReference type="InterPro" id="IPR036736">
    <property type="entry name" value="ACP-like_sf"/>
</dbReference>
<keyword evidence="7" id="KW-0012">Acyltransferase</keyword>
<reference evidence="7 8" key="1">
    <citation type="journal article" date="2015" name="Int. J. Syst. Evol. Microbiol.">
        <title>Nitrosospira lacus sp. nov., a psychrotolerant, ammonia-oxidizing bacterium from sandy lake sediment.</title>
        <authorList>
            <person name="Urakawa H."/>
            <person name="Garcia J.C."/>
            <person name="Nielsen J.L."/>
            <person name="Le V.Q."/>
            <person name="Kozlowski J.A."/>
            <person name="Stein L.Y."/>
            <person name="Lim C.K."/>
            <person name="Pommerening-Roser A."/>
            <person name="Martens-Habbena W."/>
            <person name="Stahl D.A."/>
            <person name="Klotz M.G."/>
        </authorList>
    </citation>
    <scope>NUCLEOTIDE SEQUENCE [LARGE SCALE GENOMIC DNA]</scope>
    <source>
        <strain evidence="7 8">APG3</strain>
    </source>
</reference>
<dbReference type="SMART" id="SM00563">
    <property type="entry name" value="PlsC"/>
    <property type="match status" value="1"/>
</dbReference>
<keyword evidence="5" id="KW-0812">Transmembrane</keyword>
<dbReference type="InterPro" id="IPR002123">
    <property type="entry name" value="Plipid/glycerol_acylTrfase"/>
</dbReference>
<evidence type="ECO:0000256" key="3">
    <source>
        <dbReference type="ARBA" id="ARBA00022553"/>
    </source>
</evidence>
<keyword evidence="2" id="KW-0596">Phosphopantetheine</keyword>
<dbReference type="CDD" id="cd07989">
    <property type="entry name" value="LPLAT_AGPAT-like"/>
    <property type="match status" value="1"/>
</dbReference>
<keyword evidence="5" id="KW-0472">Membrane</keyword>
<dbReference type="InterPro" id="IPR000873">
    <property type="entry name" value="AMP-dep_synth/lig_dom"/>
</dbReference>
<keyword evidence="4" id="KW-0436">Ligase</keyword>
<dbReference type="KEGG" id="nlc:EBAPG3_000295"/>
<dbReference type="InterPro" id="IPR020806">
    <property type="entry name" value="PKS_PP-bd"/>
</dbReference>
<sequence length="956" mass="103725">MIGERPTGQAVSAEDAAGVLLETARQLAAELHRRSSGEISATLDNSLEQDLGFDSLARVELLARIERVFGISLPEQVLANAETPRDLLRAVLTAAPAAAALKGIQRSEAPLQVSAEPADALTLPGVLDWHVRAHPHRTHITLLDEAGREDVISYVALQQGAMKIAAGLVEFGLQPGQSVAIMLPTSHDYFCCFFGTLLAGGVPVPIYPPVRVSQIEDHLRRHAGILSNALATILITVPEAKPVARLLRAQVETLRAITTAAELSVSGQAAEYPVQADNIALLQYTSGSTANPKGVALTHANLLTNIRAMGQAAGVTSTDVFVSWLPLYHDMGLIGAWLGSLYYACPLVVMSPITFLARPERWLWAIHQHRGTLSASPNFGYELCLHKIPDDVIDGLDLSSWRMAFNGAEPVSPATVVNFTQRFARYGLRPEAMAPVYGLAECSVGLAFPPPGRGPLIDCIKREEFTRSGRADPAGGENAEVLRFVACGRPLPGHQIKIVDATGNEVGERVEGYLKFKGPSATSGYFRNPEQNRLLFREGWLDSGDFAYLAAGDIYLTGRAKDIIIRAGRNIHPHELEEAVGNISGIRKGCVAVFGSPDPASGTERLVVLAEMRDIDSGKQEELRGQINALTLDMLGMPADDIVLAPVHSVLKTSSGKIRRAACRELYEKGAPPPRPVWWQVVRLAWAGALPQLRRGSRVASGILYAAYVWVLFCLLAPVTWLATALLPRPAWGWALSRGSARLLARLSGTPLVVRGLENLPCKAPFVLVANHASYLDGIMLVAALPGGFHAKEHFSFVAKRELLDSIVSRVYLRHIGSNFVDRFDPERGVEELKQVSRSLRSGSRPIFFPEGTFTRMPGLLPFRMGAFMVAAEAGVPIVPVTIRGTRSILRAGHWLPRRGIITITISKPILPDTKDWAAAIHLRDSARAEILRLCGEPDLMRGTLQEQDAQPGEEI</sequence>
<dbReference type="AlphaFoldDB" id="A0A1W6SKM1"/>
<dbReference type="InterPro" id="IPR009081">
    <property type="entry name" value="PP-bd_ACP"/>
</dbReference>
<dbReference type="SMART" id="SM00823">
    <property type="entry name" value="PKS_PP"/>
    <property type="match status" value="1"/>
</dbReference>
<dbReference type="Pfam" id="PF01553">
    <property type="entry name" value="Acyltransferase"/>
    <property type="match status" value="1"/>
</dbReference>
<dbReference type="GO" id="GO:0016746">
    <property type="term" value="F:acyltransferase activity"/>
    <property type="evidence" value="ECO:0007669"/>
    <property type="project" value="UniProtKB-KW"/>
</dbReference>
<dbReference type="Pfam" id="PF00550">
    <property type="entry name" value="PP-binding"/>
    <property type="match status" value="1"/>
</dbReference>
<dbReference type="GO" id="GO:0006633">
    <property type="term" value="P:fatty acid biosynthetic process"/>
    <property type="evidence" value="ECO:0007669"/>
    <property type="project" value="TreeGrafter"/>
</dbReference>
<keyword evidence="3" id="KW-0597">Phosphoprotein</keyword>
<dbReference type="GO" id="GO:0071766">
    <property type="term" value="P:Actinobacterium-type cell wall biogenesis"/>
    <property type="evidence" value="ECO:0007669"/>
    <property type="project" value="UniProtKB-ARBA"/>
</dbReference>
<dbReference type="SUPFAM" id="SSF69593">
    <property type="entry name" value="Glycerol-3-phosphate (1)-acyltransferase"/>
    <property type="match status" value="1"/>
</dbReference>
<evidence type="ECO:0000256" key="4">
    <source>
        <dbReference type="ARBA" id="ARBA00022598"/>
    </source>
</evidence>
<keyword evidence="7" id="KW-0808">Transferase</keyword>
<dbReference type="PROSITE" id="PS50075">
    <property type="entry name" value="CARRIER"/>
    <property type="match status" value="1"/>
</dbReference>
<gene>
    <name evidence="7" type="ORF">EBAPG3_000295</name>
</gene>
<dbReference type="PANTHER" id="PTHR22754">
    <property type="entry name" value="DISCO-INTERACTING PROTEIN 2 DIP2 -RELATED"/>
    <property type="match status" value="1"/>
</dbReference>
<dbReference type="InterPro" id="IPR042099">
    <property type="entry name" value="ANL_N_sf"/>
</dbReference>
<dbReference type="GO" id="GO:0070566">
    <property type="term" value="F:adenylyltransferase activity"/>
    <property type="evidence" value="ECO:0007669"/>
    <property type="project" value="TreeGrafter"/>
</dbReference>
<evidence type="ECO:0000313" key="7">
    <source>
        <dbReference type="EMBL" id="ARO86341.1"/>
    </source>
</evidence>
<dbReference type="InterPro" id="IPR045851">
    <property type="entry name" value="AMP-bd_C_sf"/>
</dbReference>
<dbReference type="Gene3D" id="1.10.1200.10">
    <property type="entry name" value="ACP-like"/>
    <property type="match status" value="1"/>
</dbReference>
<evidence type="ECO:0000256" key="2">
    <source>
        <dbReference type="ARBA" id="ARBA00022450"/>
    </source>
</evidence>
<comment type="similarity">
    <text evidence="1">Belongs to the ATP-dependent AMP-binding enzyme family.</text>
</comment>
<dbReference type="PANTHER" id="PTHR22754:SF32">
    <property type="entry name" value="DISCO-INTERACTING PROTEIN 2"/>
    <property type="match status" value="1"/>
</dbReference>
<dbReference type="GO" id="GO:0016874">
    <property type="term" value="F:ligase activity"/>
    <property type="evidence" value="ECO:0007669"/>
    <property type="project" value="UniProtKB-KW"/>
</dbReference>
<dbReference type="SUPFAM" id="SSF56801">
    <property type="entry name" value="Acetyl-CoA synthetase-like"/>
    <property type="match status" value="1"/>
</dbReference>
<dbReference type="CDD" id="cd05931">
    <property type="entry name" value="FAAL"/>
    <property type="match status" value="1"/>
</dbReference>
<dbReference type="FunFam" id="3.40.50.12780:FF:000013">
    <property type="entry name" value="Long-chain-fatty-acid--AMP ligase FadD32"/>
    <property type="match status" value="1"/>
</dbReference>
<dbReference type="eggNOG" id="COG0318">
    <property type="taxonomic scope" value="Bacteria"/>
</dbReference>
<dbReference type="SUPFAM" id="SSF47336">
    <property type="entry name" value="ACP-like"/>
    <property type="match status" value="1"/>
</dbReference>
<dbReference type="GO" id="GO:0005886">
    <property type="term" value="C:plasma membrane"/>
    <property type="evidence" value="ECO:0007669"/>
    <property type="project" value="TreeGrafter"/>
</dbReference>
<dbReference type="EMBL" id="CP021106">
    <property type="protein sequence ID" value="ARO86341.1"/>
    <property type="molecule type" value="Genomic_DNA"/>
</dbReference>
<dbReference type="Proteomes" id="UP000012179">
    <property type="component" value="Chromosome"/>
</dbReference>
<keyword evidence="8" id="KW-1185">Reference proteome</keyword>
<keyword evidence="5" id="KW-1133">Transmembrane helix</keyword>
<dbReference type="eggNOG" id="COG0204">
    <property type="taxonomic scope" value="Bacteria"/>
</dbReference>
<organism evidence="7 8">
    <name type="scientific">Nitrosospira lacus</name>
    <dbReference type="NCBI Taxonomy" id="1288494"/>
    <lineage>
        <taxon>Bacteria</taxon>
        <taxon>Pseudomonadati</taxon>
        <taxon>Pseudomonadota</taxon>
        <taxon>Betaproteobacteria</taxon>
        <taxon>Nitrosomonadales</taxon>
        <taxon>Nitrosomonadaceae</taxon>
        <taxon>Nitrosospira</taxon>
    </lineage>
</organism>
<dbReference type="Gene3D" id="3.30.300.30">
    <property type="match status" value="1"/>
</dbReference>
<evidence type="ECO:0000259" key="6">
    <source>
        <dbReference type="PROSITE" id="PS50075"/>
    </source>
</evidence>
<dbReference type="Gene3D" id="3.40.50.12780">
    <property type="entry name" value="N-terminal domain of ligase-like"/>
    <property type="match status" value="1"/>
</dbReference>
<protein>
    <submittedName>
        <fullName evidence="7">Acyl-phosphate glycerol 3-phosphate acyltransferase</fullName>
    </submittedName>
</protein>